<name>A0A6M0RX69_9CYAN</name>
<protein>
    <submittedName>
        <fullName evidence="1">Uncharacterized protein</fullName>
    </submittedName>
</protein>
<keyword evidence="2" id="KW-1185">Reference proteome</keyword>
<organism evidence="1 2">
    <name type="scientific">Adonisia turfae CCMR0081</name>
    <dbReference type="NCBI Taxonomy" id="2292702"/>
    <lineage>
        <taxon>Bacteria</taxon>
        <taxon>Bacillati</taxon>
        <taxon>Cyanobacteriota</taxon>
        <taxon>Adonisia</taxon>
        <taxon>Adonisia turfae</taxon>
    </lineage>
</organism>
<evidence type="ECO:0000313" key="2">
    <source>
        <dbReference type="Proteomes" id="UP000481033"/>
    </source>
</evidence>
<proteinExistence type="predicted"/>
<evidence type="ECO:0000313" key="1">
    <source>
        <dbReference type="EMBL" id="NEZ60804.1"/>
    </source>
</evidence>
<gene>
    <name evidence="1" type="ORF">DXZ20_35235</name>
</gene>
<dbReference type="AlphaFoldDB" id="A0A6M0RX69"/>
<comment type="caution">
    <text evidence="1">The sequence shown here is derived from an EMBL/GenBank/DDBJ whole genome shotgun (WGS) entry which is preliminary data.</text>
</comment>
<dbReference type="Proteomes" id="UP000481033">
    <property type="component" value="Unassembled WGS sequence"/>
</dbReference>
<accession>A0A6M0RX69</accession>
<reference evidence="1 2" key="1">
    <citation type="journal article" date="2020" name="Microb. Ecol.">
        <title>Ecogenomics of the Marine Benthic Filamentous Cyanobacterium Adonisia.</title>
        <authorList>
            <person name="Walter J.M."/>
            <person name="Coutinho F.H."/>
            <person name="Leomil L."/>
            <person name="Hargreaves P.I."/>
            <person name="Campeao M.E."/>
            <person name="Vieira V.V."/>
            <person name="Silva B.S."/>
            <person name="Fistarol G.O."/>
            <person name="Salomon P.S."/>
            <person name="Sawabe T."/>
            <person name="Mino S."/>
            <person name="Hosokawa M."/>
            <person name="Miyashita H."/>
            <person name="Maruyama F."/>
            <person name="van Verk M.C."/>
            <person name="Dutilh B.E."/>
            <person name="Thompson C.C."/>
            <person name="Thompson F.L."/>
        </authorList>
    </citation>
    <scope>NUCLEOTIDE SEQUENCE [LARGE SCALE GENOMIC DNA]</scope>
    <source>
        <strain evidence="1 2">CCMR0081</strain>
    </source>
</reference>
<dbReference type="EMBL" id="QXHD01000004">
    <property type="protein sequence ID" value="NEZ60804.1"/>
    <property type="molecule type" value="Genomic_DNA"/>
</dbReference>
<sequence length="69" mass="8386">MGTFPLKIRNIYLLVCVFSIHNRDFFMQAEHIRRNETIFRLIRDARLYEIGNHAWVHGKWLQKKAVFLI</sequence>